<sequence length="122" mass="13792">MKSALHLVIAGLVAWPVLRFVSWRRAGTRRVRFGPEEQTDHSYRDGVYLIRTDSGLLALSARCTHLCCTVCWQESRGQFLCPCHDSRYDARGRRLSGQAREDLTSLEIHHLGNGSIEVEAPL</sequence>
<evidence type="ECO:0000256" key="5">
    <source>
        <dbReference type="ARBA" id="ARBA00023157"/>
    </source>
</evidence>
<keyword evidence="5" id="KW-1015">Disulfide bond</keyword>
<evidence type="ECO:0000256" key="6">
    <source>
        <dbReference type="ARBA" id="ARBA00034078"/>
    </source>
</evidence>
<dbReference type="GO" id="GO:0046872">
    <property type="term" value="F:metal ion binding"/>
    <property type="evidence" value="ECO:0007669"/>
    <property type="project" value="UniProtKB-KW"/>
</dbReference>
<evidence type="ECO:0000313" key="8">
    <source>
        <dbReference type="EMBL" id="BBD08484.1"/>
    </source>
</evidence>
<evidence type="ECO:0000256" key="2">
    <source>
        <dbReference type="ARBA" id="ARBA00022723"/>
    </source>
</evidence>
<keyword evidence="9" id="KW-1185">Reference proteome</keyword>
<proteinExistence type="predicted"/>
<dbReference type="SUPFAM" id="SSF50022">
    <property type="entry name" value="ISP domain"/>
    <property type="match status" value="1"/>
</dbReference>
<protein>
    <submittedName>
        <fullName evidence="8">Rieske (2Fe-2S) domain protein</fullName>
    </submittedName>
</protein>
<name>A0A2Z6AYZ5_9BACT</name>
<comment type="cofactor">
    <cofactor evidence="6">
        <name>[2Fe-2S] cluster</name>
        <dbReference type="ChEBI" id="CHEBI:190135"/>
    </cofactor>
</comment>
<keyword evidence="1" id="KW-0001">2Fe-2S</keyword>
<evidence type="ECO:0000259" key="7">
    <source>
        <dbReference type="PROSITE" id="PS51296"/>
    </source>
</evidence>
<keyword evidence="3" id="KW-0408">Iron</keyword>
<gene>
    <name evidence="8" type="ORF">DFE_1758</name>
</gene>
<keyword evidence="2" id="KW-0479">Metal-binding</keyword>
<accession>A0A2Z6AYZ5</accession>
<dbReference type="InterPro" id="IPR014349">
    <property type="entry name" value="Rieske_Fe-S_prot"/>
</dbReference>
<dbReference type="PANTHER" id="PTHR10134">
    <property type="entry name" value="CYTOCHROME B-C1 COMPLEX SUBUNIT RIESKE, MITOCHONDRIAL"/>
    <property type="match status" value="1"/>
</dbReference>
<dbReference type="PROSITE" id="PS51296">
    <property type="entry name" value="RIESKE"/>
    <property type="match status" value="1"/>
</dbReference>
<dbReference type="GO" id="GO:0016020">
    <property type="term" value="C:membrane"/>
    <property type="evidence" value="ECO:0007669"/>
    <property type="project" value="InterPro"/>
</dbReference>
<organism evidence="8 9">
    <name type="scientific">Desulfovibrio ferrophilus</name>
    <dbReference type="NCBI Taxonomy" id="241368"/>
    <lineage>
        <taxon>Bacteria</taxon>
        <taxon>Pseudomonadati</taxon>
        <taxon>Thermodesulfobacteriota</taxon>
        <taxon>Desulfovibrionia</taxon>
        <taxon>Desulfovibrionales</taxon>
        <taxon>Desulfovibrionaceae</taxon>
        <taxon>Desulfovibrio</taxon>
    </lineage>
</organism>
<evidence type="ECO:0000256" key="4">
    <source>
        <dbReference type="ARBA" id="ARBA00023014"/>
    </source>
</evidence>
<evidence type="ECO:0000313" key="9">
    <source>
        <dbReference type="Proteomes" id="UP000269883"/>
    </source>
</evidence>
<dbReference type="Gene3D" id="2.102.10.10">
    <property type="entry name" value="Rieske [2Fe-2S] iron-sulphur domain"/>
    <property type="match status" value="1"/>
</dbReference>
<dbReference type="AlphaFoldDB" id="A0A2Z6AYZ5"/>
<dbReference type="EMBL" id="AP017378">
    <property type="protein sequence ID" value="BBD08484.1"/>
    <property type="molecule type" value="Genomic_DNA"/>
</dbReference>
<dbReference type="GO" id="GO:0051537">
    <property type="term" value="F:2 iron, 2 sulfur cluster binding"/>
    <property type="evidence" value="ECO:0007669"/>
    <property type="project" value="UniProtKB-KW"/>
</dbReference>
<dbReference type="InterPro" id="IPR017941">
    <property type="entry name" value="Rieske_2Fe-2S"/>
</dbReference>
<dbReference type="InterPro" id="IPR036922">
    <property type="entry name" value="Rieske_2Fe-2S_sf"/>
</dbReference>
<dbReference type="Pfam" id="PF00355">
    <property type="entry name" value="Rieske"/>
    <property type="match status" value="1"/>
</dbReference>
<dbReference type="KEGG" id="dfl:DFE_1758"/>
<evidence type="ECO:0000256" key="3">
    <source>
        <dbReference type="ARBA" id="ARBA00023004"/>
    </source>
</evidence>
<dbReference type="PRINTS" id="PR00162">
    <property type="entry name" value="RIESKE"/>
</dbReference>
<keyword evidence="4" id="KW-0411">Iron-sulfur</keyword>
<reference evidence="8 9" key="1">
    <citation type="journal article" date="2018" name="Sci. Adv.">
        <title>Multi-heme cytochromes provide a pathway for survival in energy-limited environments.</title>
        <authorList>
            <person name="Deng X."/>
            <person name="Dohmae N."/>
            <person name="Nealson K.H."/>
            <person name="Hashimoto K."/>
            <person name="Okamoto A."/>
        </authorList>
    </citation>
    <scope>NUCLEOTIDE SEQUENCE [LARGE SCALE GENOMIC DNA]</scope>
    <source>
        <strain evidence="8 9">IS5</strain>
    </source>
</reference>
<dbReference type="InterPro" id="IPR005805">
    <property type="entry name" value="Rieske_Fe-S_prot_C"/>
</dbReference>
<evidence type="ECO:0000256" key="1">
    <source>
        <dbReference type="ARBA" id="ARBA00022714"/>
    </source>
</evidence>
<feature type="domain" description="Rieske" evidence="7">
    <location>
        <begin position="23"/>
        <end position="117"/>
    </location>
</feature>
<dbReference type="Proteomes" id="UP000269883">
    <property type="component" value="Chromosome"/>
</dbReference>